<keyword evidence="5" id="KW-1185">Reference proteome</keyword>
<dbReference type="EMBL" id="RXPE01000004">
    <property type="protein sequence ID" value="RTR29489.1"/>
    <property type="molecule type" value="Genomic_DNA"/>
</dbReference>
<dbReference type="CDD" id="cd04669">
    <property type="entry name" value="NUDIX_Hydrolase"/>
    <property type="match status" value="1"/>
</dbReference>
<evidence type="ECO:0000259" key="3">
    <source>
        <dbReference type="PROSITE" id="PS51462"/>
    </source>
</evidence>
<dbReference type="Gene3D" id="3.90.79.10">
    <property type="entry name" value="Nucleoside Triphosphate Pyrophosphohydrolase"/>
    <property type="match status" value="1"/>
</dbReference>
<accession>A0A3S0KF82</accession>
<sequence length="137" mass="15153">MSAQPQRIRSVALIYSEAGEVLLILRRKEGRHYATLPGGGIEDGETPAQACAREVLEEVSLTVQVGPEVAVMENLGNREYYFLAEVLGGEMGLGDGPEALRQSEDNHYDPQWVKLSRLEAVNLLPTEVRALVREHAR</sequence>
<protein>
    <submittedName>
        <fullName evidence="4">NUDIX domain-containing protein</fullName>
    </submittedName>
</protein>
<dbReference type="RefSeq" id="WP_126351400.1">
    <property type="nucleotide sequence ID" value="NZ_CP086380.1"/>
</dbReference>
<comment type="caution">
    <text evidence="4">The sequence shown here is derived from an EMBL/GenBank/DDBJ whole genome shotgun (WGS) entry which is preliminary data.</text>
</comment>
<keyword evidence="2" id="KW-0378">Hydrolase</keyword>
<proteinExistence type="predicted"/>
<evidence type="ECO:0000256" key="2">
    <source>
        <dbReference type="ARBA" id="ARBA00022801"/>
    </source>
</evidence>
<dbReference type="SUPFAM" id="SSF55811">
    <property type="entry name" value="Nudix"/>
    <property type="match status" value="1"/>
</dbReference>
<dbReference type="PANTHER" id="PTHR43046">
    <property type="entry name" value="GDP-MANNOSE MANNOSYL HYDROLASE"/>
    <property type="match status" value="1"/>
</dbReference>
<dbReference type="Pfam" id="PF00293">
    <property type="entry name" value="NUDIX"/>
    <property type="match status" value="1"/>
</dbReference>
<evidence type="ECO:0000256" key="1">
    <source>
        <dbReference type="ARBA" id="ARBA00001946"/>
    </source>
</evidence>
<gene>
    <name evidence="4" type="ORF">EJ104_03645</name>
</gene>
<dbReference type="InterPro" id="IPR015797">
    <property type="entry name" value="NUDIX_hydrolase-like_dom_sf"/>
</dbReference>
<dbReference type="PROSITE" id="PS51462">
    <property type="entry name" value="NUDIX"/>
    <property type="match status" value="1"/>
</dbReference>
<reference evidence="4 5" key="1">
    <citation type="submission" date="2018-12" db="EMBL/GenBank/DDBJ databases">
        <title>Deinococcus radiophilus ATCC 27603 genome sequencing and assembly.</title>
        <authorList>
            <person name="Maclea K.S."/>
            <person name="Maynard C.R."/>
        </authorList>
    </citation>
    <scope>NUCLEOTIDE SEQUENCE [LARGE SCALE GENOMIC DNA]</scope>
    <source>
        <strain evidence="4 5">ATCC 27603</strain>
    </source>
</reference>
<name>A0A3S0KF82_9DEIO</name>
<feature type="domain" description="Nudix hydrolase" evidence="3">
    <location>
        <begin position="5"/>
        <end position="136"/>
    </location>
</feature>
<dbReference type="PANTHER" id="PTHR43046:SF14">
    <property type="entry name" value="MUTT_NUDIX FAMILY PROTEIN"/>
    <property type="match status" value="1"/>
</dbReference>
<organism evidence="4 5">
    <name type="scientific">Deinococcus radiophilus</name>
    <dbReference type="NCBI Taxonomy" id="32062"/>
    <lineage>
        <taxon>Bacteria</taxon>
        <taxon>Thermotogati</taxon>
        <taxon>Deinococcota</taxon>
        <taxon>Deinococci</taxon>
        <taxon>Deinococcales</taxon>
        <taxon>Deinococcaceae</taxon>
        <taxon>Deinococcus</taxon>
    </lineage>
</organism>
<evidence type="ECO:0000313" key="5">
    <source>
        <dbReference type="Proteomes" id="UP000277766"/>
    </source>
</evidence>
<dbReference type="GO" id="GO:0016787">
    <property type="term" value="F:hydrolase activity"/>
    <property type="evidence" value="ECO:0007669"/>
    <property type="project" value="UniProtKB-KW"/>
</dbReference>
<comment type="cofactor">
    <cofactor evidence="1">
        <name>Mg(2+)</name>
        <dbReference type="ChEBI" id="CHEBI:18420"/>
    </cofactor>
</comment>
<dbReference type="AlphaFoldDB" id="A0A3S0KF82"/>
<dbReference type="Proteomes" id="UP000277766">
    <property type="component" value="Unassembled WGS sequence"/>
</dbReference>
<evidence type="ECO:0000313" key="4">
    <source>
        <dbReference type="EMBL" id="RTR29489.1"/>
    </source>
</evidence>
<dbReference type="OrthoDB" id="511483at2"/>
<dbReference type="InterPro" id="IPR000086">
    <property type="entry name" value="NUDIX_hydrolase_dom"/>
</dbReference>